<dbReference type="GO" id="GO:0005634">
    <property type="term" value="C:nucleus"/>
    <property type="evidence" value="ECO:0007669"/>
    <property type="project" value="UniProtKB-SubCell"/>
</dbReference>
<dbReference type="EMBL" id="JACGCM010002017">
    <property type="protein sequence ID" value="KAF6145976.1"/>
    <property type="molecule type" value="Genomic_DNA"/>
</dbReference>
<keyword evidence="4" id="KW-0238">DNA-binding</keyword>
<keyword evidence="3" id="KW-0805">Transcription regulation</keyword>
<feature type="domain" description="WRKY" evidence="8">
    <location>
        <begin position="508"/>
        <end position="573"/>
    </location>
</feature>
<dbReference type="PANTHER" id="PTHR31221:SF318">
    <property type="entry name" value="WRKY TRANSCRIPTION FACTOR 2-RELATED"/>
    <property type="match status" value="1"/>
</dbReference>
<feature type="region of interest" description="Disordered" evidence="7">
    <location>
        <begin position="60"/>
        <end position="84"/>
    </location>
</feature>
<dbReference type="AlphaFoldDB" id="A0A7J7LTH5"/>
<evidence type="ECO:0000313" key="10">
    <source>
        <dbReference type="Proteomes" id="UP000541444"/>
    </source>
</evidence>
<dbReference type="PANTHER" id="PTHR31221">
    <property type="entry name" value="WRKY TRANSCRIPTION FACTOR PROTEIN 1-RELATED"/>
    <property type="match status" value="1"/>
</dbReference>
<feature type="compositionally biased region" description="Polar residues" evidence="7">
    <location>
        <begin position="286"/>
        <end position="305"/>
    </location>
</feature>
<feature type="region of interest" description="Disordered" evidence="7">
    <location>
        <begin position="568"/>
        <end position="637"/>
    </location>
</feature>
<keyword evidence="6" id="KW-0539">Nucleus</keyword>
<dbReference type="GO" id="GO:0043565">
    <property type="term" value="F:sequence-specific DNA binding"/>
    <property type="evidence" value="ECO:0007669"/>
    <property type="project" value="InterPro"/>
</dbReference>
<sequence>MVGIDDHVAVMGDWVPPNPSPRTLFSSILGDDFTPRSFSELLGDNGSEGPFEKQMNCQEEDAEEVRDSGNGLSETPVFSSQKTITRGSLAERMAARAGFNAPTLNTENIRSANISSSSDVRSPYLTIPPGLSPTTLLDSPVFLSNSLAQPSPTTGKFFAQCSKIKSSTLVPETSNGVDDNLFENSDATFAFKPHLGTSSSFLHIASNKDTSVSHPRQSFPSIEVSIRSLEATDVHSQDNNGFHFGAAFPNSTNCNNTTFEPRASDPVNPSTECSPPFDSPLHGEGDQQSPGEFNSTVVGSTSSEDGYNWRKYGQKQVKGSECPRSYYKCTHPNCQVKKKVERSHEGHITEIIYKGNHNHPRPPPNRRSSNQQNDMPFDILEPAGAQAGIESECLWVNSKRGDASGGPDWRHDNLEATSPATVDPRFCDSSLTQAQKGSHFEAAITVDASPTISNDEDEDDRGTHGSASLGYDGEGDESESKRRKIDAIEMSGASRAIREPRVVVQTTSEVDILDDGYRWRKYGQKVVKGNPNPRSYYKCTNTGCTVRKHVERASHDLKSVITTYEGKHNHDVPAARNNSHASSGPSISGAQSRIHRPEPSHMHNNPNRFDGPTSLASFGLPGTGRQQMGQSPGFSFGMGQPGLANLAMAGLGPGQGKLPIHSYLGQQHQMNQMGYLMPKGEPKNEPISETSLNLSKSSSVYHQIMSRMPQM</sequence>
<feature type="region of interest" description="Disordered" evidence="7">
    <location>
        <begin position="401"/>
        <end position="421"/>
    </location>
</feature>
<evidence type="ECO:0000256" key="7">
    <source>
        <dbReference type="SAM" id="MobiDB-lite"/>
    </source>
</evidence>
<evidence type="ECO:0000256" key="2">
    <source>
        <dbReference type="ARBA" id="ARBA00022737"/>
    </source>
</evidence>
<dbReference type="FunFam" id="2.20.25.80:FF:000001">
    <property type="entry name" value="WRKY transcription factor 33"/>
    <property type="match status" value="1"/>
</dbReference>
<feature type="compositionally biased region" description="Polar residues" evidence="7">
    <location>
        <begin position="70"/>
        <end position="84"/>
    </location>
</feature>
<comment type="subcellular location">
    <subcellularLocation>
        <location evidence="1">Nucleus</location>
    </subcellularLocation>
</comment>
<evidence type="ECO:0000256" key="4">
    <source>
        <dbReference type="ARBA" id="ARBA00023125"/>
    </source>
</evidence>
<keyword evidence="10" id="KW-1185">Reference proteome</keyword>
<evidence type="ECO:0000256" key="3">
    <source>
        <dbReference type="ARBA" id="ARBA00023015"/>
    </source>
</evidence>
<keyword evidence="2" id="KW-0677">Repeat</keyword>
<feature type="domain" description="WRKY" evidence="8">
    <location>
        <begin position="304"/>
        <end position="362"/>
    </location>
</feature>
<dbReference type="PROSITE" id="PS50811">
    <property type="entry name" value="WRKY"/>
    <property type="match status" value="2"/>
</dbReference>
<accession>A0A7J7LTH5</accession>
<dbReference type="SUPFAM" id="SSF118290">
    <property type="entry name" value="WRKY DNA-binding domain"/>
    <property type="match status" value="2"/>
</dbReference>
<feature type="region of interest" description="Disordered" evidence="7">
    <location>
        <begin position="448"/>
        <end position="483"/>
    </location>
</feature>
<dbReference type="SMART" id="SM00774">
    <property type="entry name" value="WRKY"/>
    <property type="match status" value="2"/>
</dbReference>
<feature type="region of interest" description="Disordered" evidence="7">
    <location>
        <begin position="256"/>
        <end position="309"/>
    </location>
</feature>
<dbReference type="InterPro" id="IPR044810">
    <property type="entry name" value="WRKY_plant"/>
</dbReference>
<proteinExistence type="predicted"/>
<feature type="compositionally biased region" description="Polar residues" evidence="7">
    <location>
        <begin position="624"/>
        <end position="633"/>
    </location>
</feature>
<evidence type="ECO:0000313" key="9">
    <source>
        <dbReference type="EMBL" id="KAF6145976.1"/>
    </source>
</evidence>
<dbReference type="InterPro" id="IPR036576">
    <property type="entry name" value="WRKY_dom_sf"/>
</dbReference>
<dbReference type="FunFam" id="2.20.25.80:FF:000006">
    <property type="entry name" value="WRKY transcription factor"/>
    <property type="match status" value="1"/>
</dbReference>
<protein>
    <recommendedName>
        <fullName evidence="8">WRKY domain-containing protein</fullName>
    </recommendedName>
</protein>
<evidence type="ECO:0000256" key="5">
    <source>
        <dbReference type="ARBA" id="ARBA00023163"/>
    </source>
</evidence>
<name>A0A7J7LTH5_9MAGN</name>
<dbReference type="Pfam" id="PF03106">
    <property type="entry name" value="WRKY"/>
    <property type="match status" value="2"/>
</dbReference>
<dbReference type="Proteomes" id="UP000541444">
    <property type="component" value="Unassembled WGS sequence"/>
</dbReference>
<keyword evidence="5" id="KW-0804">Transcription</keyword>
<evidence type="ECO:0000256" key="6">
    <source>
        <dbReference type="ARBA" id="ARBA00023242"/>
    </source>
</evidence>
<organism evidence="9 10">
    <name type="scientific">Kingdonia uniflora</name>
    <dbReference type="NCBI Taxonomy" id="39325"/>
    <lineage>
        <taxon>Eukaryota</taxon>
        <taxon>Viridiplantae</taxon>
        <taxon>Streptophyta</taxon>
        <taxon>Embryophyta</taxon>
        <taxon>Tracheophyta</taxon>
        <taxon>Spermatophyta</taxon>
        <taxon>Magnoliopsida</taxon>
        <taxon>Ranunculales</taxon>
        <taxon>Circaeasteraceae</taxon>
        <taxon>Kingdonia</taxon>
    </lineage>
</organism>
<evidence type="ECO:0000256" key="1">
    <source>
        <dbReference type="ARBA" id="ARBA00004123"/>
    </source>
</evidence>
<dbReference type="Gene3D" id="2.20.25.80">
    <property type="entry name" value="WRKY domain"/>
    <property type="match status" value="2"/>
</dbReference>
<feature type="compositionally biased region" description="Polar residues" evidence="7">
    <location>
        <begin position="576"/>
        <end position="591"/>
    </location>
</feature>
<gene>
    <name evidence="9" type="ORF">GIB67_033335</name>
</gene>
<evidence type="ECO:0000259" key="8">
    <source>
        <dbReference type="PROSITE" id="PS50811"/>
    </source>
</evidence>
<comment type="caution">
    <text evidence="9">The sequence shown here is derived from an EMBL/GenBank/DDBJ whole genome shotgun (WGS) entry which is preliminary data.</text>
</comment>
<dbReference type="GO" id="GO:0003700">
    <property type="term" value="F:DNA-binding transcription factor activity"/>
    <property type="evidence" value="ECO:0007669"/>
    <property type="project" value="InterPro"/>
</dbReference>
<dbReference type="InterPro" id="IPR003657">
    <property type="entry name" value="WRKY_dom"/>
</dbReference>
<feature type="region of interest" description="Disordered" evidence="7">
    <location>
        <begin position="352"/>
        <end position="377"/>
    </location>
</feature>
<reference evidence="9 10" key="1">
    <citation type="journal article" date="2020" name="IScience">
        <title>Genome Sequencing of the Endangered Kingdonia uniflora (Circaeasteraceae, Ranunculales) Reveals Potential Mechanisms of Evolutionary Specialization.</title>
        <authorList>
            <person name="Sun Y."/>
            <person name="Deng T."/>
            <person name="Zhang A."/>
            <person name="Moore M.J."/>
            <person name="Landis J.B."/>
            <person name="Lin N."/>
            <person name="Zhang H."/>
            <person name="Zhang X."/>
            <person name="Huang J."/>
            <person name="Zhang X."/>
            <person name="Sun H."/>
            <person name="Wang H."/>
        </authorList>
    </citation>
    <scope>NUCLEOTIDE SEQUENCE [LARGE SCALE GENOMIC DNA]</scope>
    <source>
        <strain evidence="9">TB1705</strain>
        <tissue evidence="9">Leaf</tissue>
    </source>
</reference>
<dbReference type="OrthoDB" id="1923003at2759"/>